<dbReference type="EMBL" id="WHYS01000001">
    <property type="protein sequence ID" value="MQL55083.1"/>
    <property type="molecule type" value="Genomic_DNA"/>
</dbReference>
<dbReference type="Proteomes" id="UP000426328">
    <property type="component" value="Chromosome"/>
</dbReference>
<evidence type="ECO:0000313" key="3">
    <source>
        <dbReference type="EMBL" id="QGR20637.1"/>
    </source>
</evidence>
<evidence type="ECO:0000313" key="4">
    <source>
        <dbReference type="Proteomes" id="UP000426328"/>
    </source>
</evidence>
<dbReference type="GeneID" id="42778140"/>
<feature type="transmembrane region" description="Helical" evidence="1">
    <location>
        <begin position="6"/>
        <end position="28"/>
    </location>
</feature>
<protein>
    <submittedName>
        <fullName evidence="3">Uncharacterized protein</fullName>
    </submittedName>
</protein>
<feature type="transmembrane region" description="Helical" evidence="1">
    <location>
        <begin position="65"/>
        <end position="84"/>
    </location>
</feature>
<dbReference type="RefSeq" id="WP_152940572.1">
    <property type="nucleotide sequence ID" value="NZ_CP045482.1"/>
</dbReference>
<dbReference type="Proteomes" id="UP000474054">
    <property type="component" value="Unassembled WGS sequence"/>
</dbReference>
<keyword evidence="1" id="KW-1133">Transmembrane helix</keyword>
<keyword evidence="1" id="KW-0472">Membrane</keyword>
<name>A0A650CT26_ACIAM</name>
<dbReference type="KEGG" id="aamb:D1866_00340"/>
<evidence type="ECO:0000313" key="5">
    <source>
        <dbReference type="Proteomes" id="UP000474054"/>
    </source>
</evidence>
<dbReference type="AlphaFoldDB" id="A0A650CT26"/>
<reference evidence="3 4" key="2">
    <citation type="submission" date="2019-10" db="EMBL/GenBank/DDBJ databases">
        <title>Genome Sequences from Six Type Strain Members of the Archaeal Family Sulfolobaceae: Acidianus ambivalens, Acidianus infernus, Metallosphaera prunae, Stygiolobus azoricus, Sulfolobus metallicus, and Sulfurisphaera ohwakuensis.</title>
        <authorList>
            <person name="Counts J.A."/>
            <person name="Kelly R.M."/>
        </authorList>
    </citation>
    <scope>NUCLEOTIDE SEQUENCE [LARGE SCALE GENOMIC DNA]</scope>
    <source>
        <strain evidence="3 4">LEI 10</strain>
    </source>
</reference>
<keyword evidence="1" id="KW-0812">Transmembrane</keyword>
<evidence type="ECO:0000313" key="2">
    <source>
        <dbReference type="EMBL" id="MQL55083.1"/>
    </source>
</evidence>
<gene>
    <name evidence="3" type="ORF">D1866_00340</name>
    <name evidence="2" type="ORF">GFB69_04805</name>
</gene>
<organism evidence="3 4">
    <name type="scientific">Acidianus ambivalens</name>
    <name type="common">Desulfurolobus ambivalens</name>
    <dbReference type="NCBI Taxonomy" id="2283"/>
    <lineage>
        <taxon>Archaea</taxon>
        <taxon>Thermoproteota</taxon>
        <taxon>Thermoprotei</taxon>
        <taxon>Sulfolobales</taxon>
        <taxon>Sulfolobaceae</taxon>
        <taxon>Acidianus</taxon>
    </lineage>
</organism>
<dbReference type="EMBL" id="CP045482">
    <property type="protein sequence ID" value="QGR20637.1"/>
    <property type="molecule type" value="Genomic_DNA"/>
</dbReference>
<feature type="transmembrane region" description="Helical" evidence="1">
    <location>
        <begin position="40"/>
        <end position="59"/>
    </location>
</feature>
<accession>A0A650CT26</accession>
<evidence type="ECO:0000256" key="1">
    <source>
        <dbReference type="SAM" id="Phobius"/>
    </source>
</evidence>
<keyword evidence="4" id="KW-1185">Reference proteome</keyword>
<sequence length="187" mass="21621">MNRLDKNLLIYLPTSVIPIAGSTIYSIISINKIRDFVEALPYIFLGLPASLLTSAILTFEYFKQFIYVVLLIVVLAPFISSFAISRTYENVEIIPNEYYIEITLKVPISYSQFSDPNALFEKIFNKALKKMKNPYYYYKLRSLGNCSNLKVEVHEDRIVLRKRCGDIIVEINLSNKDEAYMKVSISY</sequence>
<reference evidence="2 5" key="1">
    <citation type="submission" date="2019-10" db="EMBL/GenBank/DDBJ databases">
        <title>Comparative genomics of sulfur disproportionating microorganisms.</title>
        <authorList>
            <person name="Ward L.M."/>
            <person name="Bertran E."/>
            <person name="Johnston D."/>
        </authorList>
    </citation>
    <scope>NUCLEOTIDE SEQUENCE [LARGE SCALE GENOMIC DNA]</scope>
    <source>
        <strain evidence="2 5">DSM 3772</strain>
    </source>
</reference>
<proteinExistence type="predicted"/>